<protein>
    <recommendedName>
        <fullName evidence="4">CASP-like protein</fullName>
    </recommendedName>
</protein>
<evidence type="ECO:0000313" key="3">
    <source>
        <dbReference type="Proteomes" id="UP001157418"/>
    </source>
</evidence>
<organism evidence="2 3">
    <name type="scientific">Lactuca virosa</name>
    <dbReference type="NCBI Taxonomy" id="75947"/>
    <lineage>
        <taxon>Eukaryota</taxon>
        <taxon>Viridiplantae</taxon>
        <taxon>Streptophyta</taxon>
        <taxon>Embryophyta</taxon>
        <taxon>Tracheophyta</taxon>
        <taxon>Spermatophyta</taxon>
        <taxon>Magnoliopsida</taxon>
        <taxon>eudicotyledons</taxon>
        <taxon>Gunneridae</taxon>
        <taxon>Pentapetalae</taxon>
        <taxon>asterids</taxon>
        <taxon>campanulids</taxon>
        <taxon>Asterales</taxon>
        <taxon>Asteraceae</taxon>
        <taxon>Cichorioideae</taxon>
        <taxon>Cichorieae</taxon>
        <taxon>Lactucinae</taxon>
        <taxon>Lactuca</taxon>
    </lineage>
</organism>
<proteinExistence type="predicted"/>
<evidence type="ECO:0000256" key="1">
    <source>
        <dbReference type="SAM" id="Phobius"/>
    </source>
</evidence>
<name>A0AAU9MMR8_9ASTR</name>
<accession>A0AAU9MMR8</accession>
<feature type="transmembrane region" description="Helical" evidence="1">
    <location>
        <begin position="71"/>
        <end position="92"/>
    </location>
</feature>
<comment type="caution">
    <text evidence="2">The sequence shown here is derived from an EMBL/GenBank/DDBJ whole genome shotgun (WGS) entry which is preliminary data.</text>
</comment>
<keyword evidence="1" id="KW-0472">Membrane</keyword>
<dbReference type="AlphaFoldDB" id="A0AAU9MMR8"/>
<dbReference type="EMBL" id="CAKMRJ010002223">
    <property type="protein sequence ID" value="CAH1425509.1"/>
    <property type="molecule type" value="Genomic_DNA"/>
</dbReference>
<keyword evidence="3" id="KW-1185">Reference proteome</keyword>
<evidence type="ECO:0000313" key="2">
    <source>
        <dbReference type="EMBL" id="CAH1425509.1"/>
    </source>
</evidence>
<reference evidence="2 3" key="1">
    <citation type="submission" date="2022-01" db="EMBL/GenBank/DDBJ databases">
        <authorList>
            <person name="Xiong W."/>
            <person name="Schranz E."/>
        </authorList>
    </citation>
    <scope>NUCLEOTIDE SEQUENCE [LARGE SCALE GENOMIC DNA]</scope>
</reference>
<gene>
    <name evidence="2" type="ORF">LVIROSA_LOCUS12648</name>
</gene>
<keyword evidence="1" id="KW-0812">Transmembrane</keyword>
<evidence type="ECO:0008006" key="4">
    <source>
        <dbReference type="Google" id="ProtNLM"/>
    </source>
</evidence>
<keyword evidence="1" id="KW-1133">Transmembrane helix</keyword>
<dbReference type="Proteomes" id="UP001157418">
    <property type="component" value="Unassembled WGS sequence"/>
</dbReference>
<sequence length="104" mass="11795">MRSFTPKYFMHVNILPTNAATTTTRNCHRLLISIPSLIWICTTIAPPRYVDIESGHKHKMKDMQSMFGRENSWIVLTLCECVFVVASLAVTASDYGFSTSNYLC</sequence>